<keyword evidence="3" id="KW-1185">Reference proteome</keyword>
<dbReference type="Proteomes" id="UP001224661">
    <property type="component" value="Unassembled WGS sequence"/>
</dbReference>
<feature type="transmembrane region" description="Helical" evidence="1">
    <location>
        <begin position="21"/>
        <end position="42"/>
    </location>
</feature>
<feature type="transmembrane region" description="Helical" evidence="1">
    <location>
        <begin position="48"/>
        <end position="70"/>
    </location>
</feature>
<evidence type="ECO:0000256" key="1">
    <source>
        <dbReference type="SAM" id="Phobius"/>
    </source>
</evidence>
<name>A0ABT6S0D5_9ACTN</name>
<keyword evidence="1" id="KW-0472">Membrane</keyword>
<protein>
    <submittedName>
        <fullName evidence="2">Uncharacterized protein</fullName>
    </submittedName>
</protein>
<reference evidence="2 3" key="1">
    <citation type="submission" date="2023-05" db="EMBL/GenBank/DDBJ databases">
        <title>Draft genome sequence of Streptomyces sp. B-S-A8 isolated from a cave soil in Thailand.</title>
        <authorList>
            <person name="Chamroensaksri N."/>
            <person name="Muangham S."/>
        </authorList>
    </citation>
    <scope>NUCLEOTIDE SEQUENCE [LARGE SCALE GENOMIC DNA]</scope>
    <source>
        <strain evidence="2 3">B-S-A8</strain>
    </source>
</reference>
<gene>
    <name evidence="2" type="ORF">QIS99_28775</name>
</gene>
<organism evidence="2 3">
    <name type="scientific">Streptomyces solicavernae</name>
    <dbReference type="NCBI Taxonomy" id="3043614"/>
    <lineage>
        <taxon>Bacteria</taxon>
        <taxon>Bacillati</taxon>
        <taxon>Actinomycetota</taxon>
        <taxon>Actinomycetes</taxon>
        <taxon>Kitasatosporales</taxon>
        <taxon>Streptomycetaceae</taxon>
        <taxon>Streptomyces</taxon>
    </lineage>
</organism>
<keyword evidence="1" id="KW-0812">Transmembrane</keyword>
<sequence>MRWRLNAESWKPEDWQQLHRLVGFLVIGLIAGALLIGLFFGVAYGVQALASGAIIGAVVGPSFGGIWWVYKLGGSGAAALLSRTQPKSSDRPNHS</sequence>
<accession>A0ABT6S0D5</accession>
<evidence type="ECO:0000313" key="2">
    <source>
        <dbReference type="EMBL" id="MDI3390155.1"/>
    </source>
</evidence>
<proteinExistence type="predicted"/>
<evidence type="ECO:0000313" key="3">
    <source>
        <dbReference type="Proteomes" id="UP001224661"/>
    </source>
</evidence>
<comment type="caution">
    <text evidence="2">The sequence shown here is derived from an EMBL/GenBank/DDBJ whole genome shotgun (WGS) entry which is preliminary data.</text>
</comment>
<dbReference type="EMBL" id="JASCIR010000040">
    <property type="protein sequence ID" value="MDI3390155.1"/>
    <property type="molecule type" value="Genomic_DNA"/>
</dbReference>
<keyword evidence="1" id="KW-1133">Transmembrane helix</keyword>
<dbReference type="RefSeq" id="WP_282516634.1">
    <property type="nucleotide sequence ID" value="NZ_JASCIR010000040.1"/>
</dbReference>